<protein>
    <submittedName>
        <fullName evidence="3">Uncharacterized protein</fullName>
    </submittedName>
</protein>
<keyword evidence="2" id="KW-0812">Transmembrane</keyword>
<evidence type="ECO:0000313" key="4">
    <source>
        <dbReference type="Proteomes" id="UP001237152"/>
    </source>
</evidence>
<evidence type="ECO:0000256" key="2">
    <source>
        <dbReference type="SAM" id="Phobius"/>
    </source>
</evidence>
<dbReference type="EMBL" id="MK174290">
    <property type="protein sequence ID" value="QBZ81355.1"/>
    <property type="molecule type" value="Genomic_DNA"/>
</dbReference>
<organism evidence="3 4">
    <name type="scientific">Pandoravirus celtis</name>
    <dbReference type="NCBI Taxonomy" id="2568002"/>
    <lineage>
        <taxon>Viruses</taxon>
        <taxon>Pandoravirus</taxon>
    </lineage>
</organism>
<feature type="region of interest" description="Disordered" evidence="1">
    <location>
        <begin position="100"/>
        <end position="120"/>
    </location>
</feature>
<reference evidence="3" key="1">
    <citation type="journal article" date="2019" name="Front. Microbiol.">
        <title>Pandoravirus Celtis Illustrates the Microevolution Processes at Work in the Giant Pandoraviridae Genomes.</title>
        <authorList>
            <person name="Legendre M."/>
            <person name="Alempic J.M."/>
            <person name="Philippe N."/>
            <person name="Lartigue A."/>
            <person name="Jeudy S."/>
            <person name="Poirot O."/>
            <person name="Ta N.T."/>
            <person name="Nin S."/>
            <person name="Coute Y."/>
            <person name="Abergel C."/>
            <person name="Claverie J.M."/>
        </authorList>
    </citation>
    <scope>NUCLEOTIDE SEQUENCE</scope>
</reference>
<proteinExistence type="predicted"/>
<evidence type="ECO:0000313" key="3">
    <source>
        <dbReference type="EMBL" id="QBZ81355.1"/>
    </source>
</evidence>
<sequence length="145" mass="16227">MTAETGACYRFQSPRRQDQAHICVQDVRGRRWLFVCNAVLFVVLVTASLRTCYHHRHHTVPSRHFADIKSIINVHDTQECPNTAAPVQDEVEPARADVATAAPETPMTDPTPVLSQPPFRRRSNRGAFAVRAAESGIRDRANRVG</sequence>
<dbReference type="Proteomes" id="UP001237152">
    <property type="component" value="Segment"/>
</dbReference>
<gene>
    <name evidence="3" type="ORF">pclt_cds_767b</name>
</gene>
<feature type="transmembrane region" description="Helical" evidence="2">
    <location>
        <begin position="32"/>
        <end position="53"/>
    </location>
</feature>
<name>A0A4D6EHT8_9VIRU</name>
<keyword evidence="2" id="KW-1133">Transmembrane helix</keyword>
<keyword evidence="2" id="KW-0472">Membrane</keyword>
<evidence type="ECO:0000256" key="1">
    <source>
        <dbReference type="SAM" id="MobiDB-lite"/>
    </source>
</evidence>
<accession>A0A4D6EHT8</accession>